<evidence type="ECO:0000256" key="4">
    <source>
        <dbReference type="RuleBase" id="RU004478"/>
    </source>
</evidence>
<dbReference type="Gene3D" id="2.30.22.10">
    <property type="entry name" value="Head domain of nucleotide exchange factor GrpE"/>
    <property type="match status" value="1"/>
</dbReference>
<dbReference type="EMBL" id="QXEV01000012">
    <property type="protein sequence ID" value="RIA75739.1"/>
    <property type="molecule type" value="Genomic_DNA"/>
</dbReference>
<proteinExistence type="inferred from homology"/>
<evidence type="ECO:0000256" key="1">
    <source>
        <dbReference type="ARBA" id="ARBA00009054"/>
    </source>
</evidence>
<dbReference type="InterPro" id="IPR009012">
    <property type="entry name" value="GrpE_head"/>
</dbReference>
<reference evidence="6 7" key="1">
    <citation type="submission" date="2018-08" db="EMBL/GenBank/DDBJ databases">
        <title>Genomic Encyclopedia of Archaeal and Bacterial Type Strains, Phase II (KMG-II): from individual species to whole genera.</title>
        <authorList>
            <person name="Goeker M."/>
        </authorList>
    </citation>
    <scope>NUCLEOTIDE SEQUENCE [LARGE SCALE GENOMIC DNA]</scope>
    <source>
        <strain evidence="6 7">ATCC 27112</strain>
    </source>
</reference>
<keyword evidence="2 3" id="KW-0143">Chaperone</keyword>
<keyword evidence="7" id="KW-1185">Reference proteome</keyword>
<evidence type="ECO:0000313" key="6">
    <source>
        <dbReference type="EMBL" id="RIA75739.1"/>
    </source>
</evidence>
<evidence type="ECO:0000256" key="3">
    <source>
        <dbReference type="HAMAP-Rule" id="MF_01151"/>
    </source>
</evidence>
<dbReference type="InParanoid" id="A0A397RTJ1"/>
<dbReference type="InterPro" id="IPR000740">
    <property type="entry name" value="GrpE"/>
</dbReference>
<dbReference type="GO" id="GO:0000774">
    <property type="term" value="F:adenyl-nucleotide exchange factor activity"/>
    <property type="evidence" value="ECO:0007669"/>
    <property type="project" value="InterPro"/>
</dbReference>
<dbReference type="HAMAP" id="MF_01151">
    <property type="entry name" value="GrpE"/>
    <property type="match status" value="1"/>
</dbReference>
<comment type="subcellular location">
    <subcellularLocation>
        <location evidence="3">Cytoplasm</location>
    </subcellularLocation>
</comment>
<organism evidence="6 7">
    <name type="scientific">Anaeroplasma bactoclasticum</name>
    <dbReference type="NCBI Taxonomy" id="2088"/>
    <lineage>
        <taxon>Bacteria</taxon>
        <taxon>Bacillati</taxon>
        <taxon>Mycoplasmatota</taxon>
        <taxon>Mollicutes</taxon>
        <taxon>Anaeroplasmatales</taxon>
        <taxon>Anaeroplasmataceae</taxon>
        <taxon>Anaeroplasma</taxon>
    </lineage>
</organism>
<comment type="function">
    <text evidence="3">Participates actively in the response to hyperosmotic and heat shock by preventing the aggregation of stress-denatured proteins, in association with DnaK and GrpE. It is the nucleotide exchange factor for DnaK and may function as a thermosensor. Unfolded proteins bind initially to DnaJ; upon interaction with the DnaJ-bound protein, DnaK hydrolyzes its bound ATP, resulting in the formation of a stable complex. GrpE releases ADP from DnaK; ATP binding to DnaK triggers the release of the substrate protein, thus completing the reaction cycle. Several rounds of ATP-dependent interactions between DnaJ, DnaK and GrpE are required for fully efficient folding.</text>
</comment>
<gene>
    <name evidence="3" type="primary">grpE</name>
    <name evidence="6" type="ORF">EI71_01225</name>
</gene>
<feature type="region of interest" description="Disordered" evidence="5">
    <location>
        <begin position="1"/>
        <end position="39"/>
    </location>
</feature>
<dbReference type="PRINTS" id="PR00773">
    <property type="entry name" value="GRPEPROTEIN"/>
</dbReference>
<dbReference type="SUPFAM" id="SSF58014">
    <property type="entry name" value="Coiled-coil domain of nucleotide exchange factor GrpE"/>
    <property type="match status" value="1"/>
</dbReference>
<keyword evidence="3" id="KW-0963">Cytoplasm</keyword>
<dbReference type="GO" id="GO:0051082">
    <property type="term" value="F:unfolded protein binding"/>
    <property type="evidence" value="ECO:0007669"/>
    <property type="project" value="TreeGrafter"/>
</dbReference>
<dbReference type="PANTHER" id="PTHR21237">
    <property type="entry name" value="GRPE PROTEIN"/>
    <property type="match status" value="1"/>
</dbReference>
<dbReference type="Proteomes" id="UP000266506">
    <property type="component" value="Unassembled WGS sequence"/>
</dbReference>
<comment type="subunit">
    <text evidence="3">Homodimer.</text>
</comment>
<dbReference type="GO" id="GO:0006457">
    <property type="term" value="P:protein folding"/>
    <property type="evidence" value="ECO:0007669"/>
    <property type="project" value="InterPro"/>
</dbReference>
<comment type="similarity">
    <text evidence="1 3 4">Belongs to the GrpE family.</text>
</comment>
<dbReference type="Pfam" id="PF01025">
    <property type="entry name" value="GrpE"/>
    <property type="match status" value="1"/>
</dbReference>
<dbReference type="Gene3D" id="3.90.20.20">
    <property type="match status" value="1"/>
</dbReference>
<dbReference type="SUPFAM" id="SSF51064">
    <property type="entry name" value="Head domain of nucleotide exchange factor GrpE"/>
    <property type="match status" value="1"/>
</dbReference>
<keyword evidence="3" id="KW-0346">Stress response</keyword>
<dbReference type="GO" id="GO:0005737">
    <property type="term" value="C:cytoplasm"/>
    <property type="evidence" value="ECO:0007669"/>
    <property type="project" value="UniProtKB-SubCell"/>
</dbReference>
<evidence type="ECO:0000313" key="7">
    <source>
        <dbReference type="Proteomes" id="UP000266506"/>
    </source>
</evidence>
<dbReference type="AlphaFoldDB" id="A0A397RTJ1"/>
<comment type="caution">
    <text evidence="6">The sequence shown here is derived from an EMBL/GenBank/DDBJ whole genome shotgun (WGS) entry which is preliminary data.</text>
</comment>
<evidence type="ECO:0000256" key="5">
    <source>
        <dbReference type="SAM" id="MobiDB-lite"/>
    </source>
</evidence>
<accession>A0A397RTJ1</accession>
<dbReference type="RefSeq" id="WP_119016358.1">
    <property type="nucleotide sequence ID" value="NZ_QXEV01000012.1"/>
</dbReference>
<sequence length="213" mass="24732">MKLTEEEIKETPLKDEDSQAEVKEEKKESKKEKKDKYKETITKLEEEKKKLEEDYKNLKNEYLKAYAELENTKKRLKEEAIKDRKYASQKVVGELINPVDMLQMIVNMPAPSPEVQNYVIGFQMITNQLVDILKAEGLAPIVANVGDEFDPRVMQVVDTAYEEDKKENTILAIKQAGYMYKDRVLRPVMVLVNKKIEEKKEEAKAESEENIVS</sequence>
<dbReference type="CDD" id="cd00446">
    <property type="entry name" value="GrpE"/>
    <property type="match status" value="1"/>
</dbReference>
<dbReference type="FunCoup" id="A0A397RTJ1">
    <property type="interactions" value="350"/>
</dbReference>
<dbReference type="GO" id="GO:0042803">
    <property type="term" value="F:protein homodimerization activity"/>
    <property type="evidence" value="ECO:0007669"/>
    <property type="project" value="InterPro"/>
</dbReference>
<evidence type="ECO:0000256" key="2">
    <source>
        <dbReference type="ARBA" id="ARBA00023186"/>
    </source>
</evidence>
<dbReference type="OrthoDB" id="9812586at2"/>
<protein>
    <recommendedName>
        <fullName evidence="3">Protein GrpE</fullName>
    </recommendedName>
    <alternativeName>
        <fullName evidence="3">HSP-70 cofactor</fullName>
    </alternativeName>
</protein>
<dbReference type="InterPro" id="IPR013805">
    <property type="entry name" value="GrpE_CC"/>
</dbReference>
<dbReference type="PANTHER" id="PTHR21237:SF23">
    <property type="entry name" value="GRPE PROTEIN HOMOLOG, MITOCHONDRIAL"/>
    <property type="match status" value="1"/>
</dbReference>
<name>A0A397RTJ1_9MOLU</name>
<dbReference type="GO" id="GO:0051087">
    <property type="term" value="F:protein-folding chaperone binding"/>
    <property type="evidence" value="ECO:0007669"/>
    <property type="project" value="InterPro"/>
</dbReference>